<evidence type="ECO:0000259" key="3">
    <source>
        <dbReference type="PROSITE" id="PS51123"/>
    </source>
</evidence>
<evidence type="ECO:0000256" key="1">
    <source>
        <dbReference type="PROSITE-ProRule" id="PRU00473"/>
    </source>
</evidence>
<dbReference type="InterPro" id="IPR036737">
    <property type="entry name" value="OmpA-like_sf"/>
</dbReference>
<feature type="coiled-coil region" evidence="2">
    <location>
        <begin position="38"/>
        <end position="107"/>
    </location>
</feature>
<gene>
    <name evidence="4" type="ORF">OD355_00970</name>
</gene>
<dbReference type="AlphaFoldDB" id="A0AAE3ILF5"/>
<keyword evidence="5" id="KW-1185">Reference proteome</keyword>
<dbReference type="InterPro" id="IPR006665">
    <property type="entry name" value="OmpA-like"/>
</dbReference>
<dbReference type="PROSITE" id="PS51123">
    <property type="entry name" value="OMPA_2"/>
    <property type="match status" value="1"/>
</dbReference>
<dbReference type="PANTHER" id="PTHR30329">
    <property type="entry name" value="STATOR ELEMENT OF FLAGELLAR MOTOR COMPLEX"/>
    <property type="match status" value="1"/>
</dbReference>
<dbReference type="Proteomes" id="UP001209317">
    <property type="component" value="Unassembled WGS sequence"/>
</dbReference>
<name>A0AAE3ILF5_9BACT</name>
<evidence type="ECO:0000313" key="4">
    <source>
        <dbReference type="EMBL" id="MCU7693080.1"/>
    </source>
</evidence>
<accession>A0AAE3ILF5</accession>
<dbReference type="Gene3D" id="3.30.1330.60">
    <property type="entry name" value="OmpA-like domain"/>
    <property type="match status" value="1"/>
</dbReference>
<proteinExistence type="predicted"/>
<dbReference type="RefSeq" id="WP_263036568.1">
    <property type="nucleotide sequence ID" value="NZ_JAOTPL010000001.1"/>
</dbReference>
<reference evidence="4" key="1">
    <citation type="submission" date="2022-10" db="EMBL/GenBank/DDBJ databases">
        <authorList>
            <person name="Kim H.S."/>
            <person name="Kim J.-S."/>
            <person name="Suh M.K."/>
            <person name="Eom M.K."/>
            <person name="Lee J.-S."/>
        </authorList>
    </citation>
    <scope>NUCLEOTIDE SEQUENCE</scope>
    <source>
        <strain evidence="4">LIP-5</strain>
    </source>
</reference>
<keyword evidence="2" id="KW-0175">Coiled coil</keyword>
<sequence>MYKYVFLLAAVVLANTGCVPKRHLIEAERQISYLRADSSRLTDERNNLRLKVEELQNQVRSLSMNNADKSSELESTQKVLLAQQQRLQQLNALLEAQKAKSEEIRKKMTDALAGFSSDELTVTQKNGKVYVSMQENLLFPSGSAVLNQKGVDALSKLAAVLNLNPDISIDVEGHTDSIPISKRYKDNWELSTERALSIVRVLTQKYNVNPRSVIASGHSEYNPVASNSTDEGRALNRRTEIILTPNLDELYKLLQQ</sequence>
<feature type="domain" description="OmpA-like" evidence="3">
    <location>
        <begin position="126"/>
        <end position="247"/>
    </location>
</feature>
<dbReference type="InterPro" id="IPR050330">
    <property type="entry name" value="Bact_OuterMem_StrucFunc"/>
</dbReference>
<dbReference type="Pfam" id="PF00691">
    <property type="entry name" value="OmpA"/>
    <property type="match status" value="1"/>
</dbReference>
<dbReference type="EMBL" id="JAOTPL010000001">
    <property type="protein sequence ID" value="MCU7693080.1"/>
    <property type="molecule type" value="Genomic_DNA"/>
</dbReference>
<keyword evidence="1" id="KW-0472">Membrane</keyword>
<evidence type="ECO:0000256" key="2">
    <source>
        <dbReference type="SAM" id="Coils"/>
    </source>
</evidence>
<evidence type="ECO:0000313" key="5">
    <source>
        <dbReference type="Proteomes" id="UP001209317"/>
    </source>
</evidence>
<dbReference type="SUPFAM" id="SSF103088">
    <property type="entry name" value="OmpA-like"/>
    <property type="match status" value="1"/>
</dbReference>
<comment type="caution">
    <text evidence="4">The sequence shown here is derived from an EMBL/GenBank/DDBJ whole genome shotgun (WGS) entry which is preliminary data.</text>
</comment>
<organism evidence="4 5">
    <name type="scientific">Haoranjiania flava</name>
    <dbReference type="NCBI Taxonomy" id="1856322"/>
    <lineage>
        <taxon>Bacteria</taxon>
        <taxon>Pseudomonadati</taxon>
        <taxon>Bacteroidota</taxon>
        <taxon>Chitinophagia</taxon>
        <taxon>Chitinophagales</taxon>
        <taxon>Chitinophagaceae</taxon>
        <taxon>Haoranjiania</taxon>
    </lineage>
</organism>
<protein>
    <submittedName>
        <fullName evidence="4">OmpA family protein</fullName>
    </submittedName>
</protein>
<dbReference type="PANTHER" id="PTHR30329:SF21">
    <property type="entry name" value="LIPOPROTEIN YIAD-RELATED"/>
    <property type="match status" value="1"/>
</dbReference>
<dbReference type="GO" id="GO:0016020">
    <property type="term" value="C:membrane"/>
    <property type="evidence" value="ECO:0007669"/>
    <property type="project" value="UniProtKB-UniRule"/>
</dbReference>
<dbReference type="CDD" id="cd07185">
    <property type="entry name" value="OmpA_C-like"/>
    <property type="match status" value="1"/>
</dbReference>